<sequence>MKGAIVSEENRTAGNIVLIEIDERSYDPEAVRVIQKAVALSGTVLTTDWGSPEGLREITIGNIILPSSDYDILVGMREDGSFEFLFGYKQTLWKVVVKDVRGRHLTTITLSVVSKYTDLETS</sequence>
<proteinExistence type="predicted"/>
<name>A0A0F9QP84_9ZZZZ</name>
<organism evidence="1">
    <name type="scientific">marine sediment metagenome</name>
    <dbReference type="NCBI Taxonomy" id="412755"/>
    <lineage>
        <taxon>unclassified sequences</taxon>
        <taxon>metagenomes</taxon>
        <taxon>ecological metagenomes</taxon>
    </lineage>
</organism>
<protein>
    <submittedName>
        <fullName evidence="1">Uncharacterized protein</fullName>
    </submittedName>
</protein>
<dbReference type="AlphaFoldDB" id="A0A0F9QP84"/>
<dbReference type="EMBL" id="LAZR01001803">
    <property type="protein sequence ID" value="KKN38802.1"/>
    <property type="molecule type" value="Genomic_DNA"/>
</dbReference>
<evidence type="ECO:0000313" key="1">
    <source>
        <dbReference type="EMBL" id="KKN38802.1"/>
    </source>
</evidence>
<accession>A0A0F9QP84</accession>
<comment type="caution">
    <text evidence="1">The sequence shown here is derived from an EMBL/GenBank/DDBJ whole genome shotgun (WGS) entry which is preliminary data.</text>
</comment>
<reference evidence="1" key="1">
    <citation type="journal article" date="2015" name="Nature">
        <title>Complex archaea that bridge the gap between prokaryotes and eukaryotes.</title>
        <authorList>
            <person name="Spang A."/>
            <person name="Saw J.H."/>
            <person name="Jorgensen S.L."/>
            <person name="Zaremba-Niedzwiedzka K."/>
            <person name="Martijn J."/>
            <person name="Lind A.E."/>
            <person name="van Eijk R."/>
            <person name="Schleper C."/>
            <person name="Guy L."/>
            <person name="Ettema T.J."/>
        </authorList>
    </citation>
    <scope>NUCLEOTIDE SEQUENCE</scope>
</reference>
<gene>
    <name evidence="1" type="ORF">LCGC14_0749930</name>
</gene>